<evidence type="ECO:0000313" key="1">
    <source>
        <dbReference type="EMBL" id="TCO98791.1"/>
    </source>
</evidence>
<organism evidence="1 2">
    <name type="scientific">Rubrivivax gelatinosus</name>
    <name type="common">Rhodocyclus gelatinosus</name>
    <name type="synonym">Rhodopseudomonas gelatinosa</name>
    <dbReference type="NCBI Taxonomy" id="28068"/>
    <lineage>
        <taxon>Bacteria</taxon>
        <taxon>Pseudomonadati</taxon>
        <taxon>Pseudomonadota</taxon>
        <taxon>Betaproteobacteria</taxon>
        <taxon>Burkholderiales</taxon>
        <taxon>Sphaerotilaceae</taxon>
        <taxon>Rubrivivax</taxon>
    </lineage>
</organism>
<dbReference type="GeneID" id="99682644"/>
<sequence>MSGMFESTLPAGVPDLLSVSAFRRYLDEISRGPDVDAGASRLSGLNPSLLQDLMRFDGRSAEGEGLEVLEVLAACVRHGRALLVHLQDGQRVVPVTVFPAQRLVHTPVPPAELLAGDPTALRVMHVEPALLRPPGHPDRARVGERECHAPLGPLLWELALRGAREDLLPEIAGPAAYRLAPGVDLSALKMAGTLAAAVHRLRRSTSSLREITEWPGFDRGRAMRLLNGLYLQAGLIVSRSHPAAASDGWF</sequence>
<dbReference type="AlphaFoldDB" id="A0A4R2LXB5"/>
<protein>
    <submittedName>
        <fullName evidence="1">Uncharacterized protein</fullName>
    </submittedName>
</protein>
<reference evidence="1 2" key="1">
    <citation type="submission" date="2019-03" db="EMBL/GenBank/DDBJ databases">
        <title>Genomic Encyclopedia of Type Strains, Phase IV (KMG-IV): sequencing the most valuable type-strain genomes for metagenomic binning, comparative biology and taxonomic classification.</title>
        <authorList>
            <person name="Goeker M."/>
        </authorList>
    </citation>
    <scope>NUCLEOTIDE SEQUENCE [LARGE SCALE GENOMIC DNA]</scope>
    <source>
        <strain evidence="1 2">DSM 1709</strain>
    </source>
</reference>
<proteinExistence type="predicted"/>
<dbReference type="Proteomes" id="UP000295106">
    <property type="component" value="Unassembled WGS sequence"/>
</dbReference>
<comment type="caution">
    <text evidence="1">The sequence shown here is derived from an EMBL/GenBank/DDBJ whole genome shotgun (WGS) entry which is preliminary data.</text>
</comment>
<accession>A0A4R2LXB5</accession>
<gene>
    <name evidence="1" type="ORF">EV684_11652</name>
</gene>
<name>A0A4R2LXB5_RUBGE</name>
<evidence type="ECO:0000313" key="2">
    <source>
        <dbReference type="Proteomes" id="UP000295106"/>
    </source>
</evidence>
<dbReference type="RefSeq" id="WP_416461397.1">
    <property type="nucleotide sequence ID" value="NZ_CP181386.1"/>
</dbReference>
<dbReference type="EMBL" id="SLXD01000016">
    <property type="protein sequence ID" value="TCO98791.1"/>
    <property type="molecule type" value="Genomic_DNA"/>
</dbReference>